<dbReference type="Gene3D" id="2.70.98.10">
    <property type="match status" value="1"/>
</dbReference>
<evidence type="ECO:0000256" key="4">
    <source>
        <dbReference type="ARBA" id="ARBA00023277"/>
    </source>
</evidence>
<sequence>MIKHSVRKDPQTNIEFVTLENGKLKATFLNFGARMYEFFVPDRYGESENIFLSIKPEHILEDSGQFGALVGPVAGRIKKGVWKDQQFEINNGENHLHGGSNGWSSQFWDYDITENEESISVTFHLVDQTSGYPGPITVANTYELTEDSIVMTTLCKTKTDSIVNPTNHVYFNLSGNGKRDITQHHLQINAAKKLETDSGLIPTGQVLNVGGTYYDFRKPEILSTAIRHLGQGLDDAFWLQSQDPKIVLSERESGRVLTISGNRQAAVVFTATGMDLDLPMTFSKNMYSQAGIAIETQELPDIVNHPEWGSIDLRPDESKAFQTIYQVSILD</sequence>
<accession>A0A4S3B549</accession>
<organism evidence="7 8">
    <name type="scientific">Vagococcus silagei</name>
    <dbReference type="NCBI Taxonomy" id="2508885"/>
    <lineage>
        <taxon>Bacteria</taxon>
        <taxon>Bacillati</taxon>
        <taxon>Bacillota</taxon>
        <taxon>Bacilli</taxon>
        <taxon>Lactobacillales</taxon>
        <taxon>Enterococcaceae</taxon>
        <taxon>Vagococcus</taxon>
    </lineage>
</organism>
<evidence type="ECO:0000256" key="2">
    <source>
        <dbReference type="ARBA" id="ARBA00014165"/>
    </source>
</evidence>
<evidence type="ECO:0000256" key="5">
    <source>
        <dbReference type="ARBA" id="ARBA00032300"/>
    </source>
</evidence>
<comment type="similarity">
    <text evidence="1">Belongs to the aldose epimerase family.</text>
</comment>
<gene>
    <name evidence="7" type="ORF">ESZ54_00270</name>
</gene>
<dbReference type="RefSeq" id="WP_136135670.1">
    <property type="nucleotide sequence ID" value="NZ_SDGV01000001.1"/>
</dbReference>
<dbReference type="InterPro" id="IPR008183">
    <property type="entry name" value="Aldose_1/G6P_1-epimerase"/>
</dbReference>
<dbReference type="GO" id="GO:0033499">
    <property type="term" value="P:galactose catabolic process via UDP-galactose, Leloir pathway"/>
    <property type="evidence" value="ECO:0007669"/>
    <property type="project" value="TreeGrafter"/>
</dbReference>
<dbReference type="CDD" id="cd09019">
    <property type="entry name" value="galactose_mutarotase_like"/>
    <property type="match status" value="1"/>
</dbReference>
<dbReference type="PANTHER" id="PTHR10091">
    <property type="entry name" value="ALDOSE-1-EPIMERASE"/>
    <property type="match status" value="1"/>
</dbReference>
<dbReference type="PANTHER" id="PTHR10091:SF0">
    <property type="entry name" value="GALACTOSE MUTAROTASE"/>
    <property type="match status" value="1"/>
</dbReference>
<keyword evidence="3" id="KW-0413">Isomerase</keyword>
<dbReference type="InterPro" id="IPR018052">
    <property type="entry name" value="Ald1_epimerase_CS"/>
</dbReference>
<dbReference type="InterPro" id="IPR011013">
    <property type="entry name" value="Gal_mutarotase_sf_dom"/>
</dbReference>
<dbReference type="InterPro" id="IPR047215">
    <property type="entry name" value="Galactose_mutarotase-like"/>
</dbReference>
<evidence type="ECO:0000313" key="8">
    <source>
        <dbReference type="Proteomes" id="UP000310506"/>
    </source>
</evidence>
<reference evidence="7 8" key="1">
    <citation type="submission" date="2019-01" db="EMBL/GenBank/DDBJ databases">
        <title>Vagococcus silagei sp. nov. isolated from brewer's grain.</title>
        <authorList>
            <person name="Guu J.-R."/>
        </authorList>
    </citation>
    <scope>NUCLEOTIDE SEQUENCE [LARGE SCALE GENOMIC DNA]</scope>
    <source>
        <strain evidence="7 8">2B-2</strain>
    </source>
</reference>
<evidence type="ECO:0000256" key="3">
    <source>
        <dbReference type="ARBA" id="ARBA00023235"/>
    </source>
</evidence>
<keyword evidence="8" id="KW-1185">Reference proteome</keyword>
<dbReference type="PROSITE" id="PS00545">
    <property type="entry name" value="ALDOSE_1_EPIMERASE"/>
    <property type="match status" value="1"/>
</dbReference>
<dbReference type="GO" id="GO:0006006">
    <property type="term" value="P:glucose metabolic process"/>
    <property type="evidence" value="ECO:0007669"/>
    <property type="project" value="TreeGrafter"/>
</dbReference>
<proteinExistence type="inferred from homology"/>
<dbReference type="GO" id="GO:0030246">
    <property type="term" value="F:carbohydrate binding"/>
    <property type="evidence" value="ECO:0007669"/>
    <property type="project" value="InterPro"/>
</dbReference>
<protein>
    <recommendedName>
        <fullName evidence="2">Aldose 1-epimerase</fullName>
    </recommendedName>
    <alternativeName>
        <fullName evidence="6">Galactose mutarotase</fullName>
    </alternativeName>
    <alternativeName>
        <fullName evidence="5">Type-1 mutarotase</fullName>
    </alternativeName>
</protein>
<comment type="caution">
    <text evidence="7">The sequence shown here is derived from an EMBL/GenBank/DDBJ whole genome shotgun (WGS) entry which is preliminary data.</text>
</comment>
<dbReference type="AlphaFoldDB" id="A0A4S3B549"/>
<dbReference type="GO" id="GO:0004034">
    <property type="term" value="F:aldose 1-epimerase activity"/>
    <property type="evidence" value="ECO:0007669"/>
    <property type="project" value="TreeGrafter"/>
</dbReference>
<name>A0A4S3B549_9ENTE</name>
<evidence type="ECO:0000313" key="7">
    <source>
        <dbReference type="EMBL" id="THB62284.1"/>
    </source>
</evidence>
<dbReference type="Proteomes" id="UP000310506">
    <property type="component" value="Unassembled WGS sequence"/>
</dbReference>
<evidence type="ECO:0000256" key="1">
    <source>
        <dbReference type="ARBA" id="ARBA00006206"/>
    </source>
</evidence>
<evidence type="ECO:0000256" key="6">
    <source>
        <dbReference type="ARBA" id="ARBA00033373"/>
    </source>
</evidence>
<dbReference type="SUPFAM" id="SSF74650">
    <property type="entry name" value="Galactose mutarotase-like"/>
    <property type="match status" value="1"/>
</dbReference>
<dbReference type="InterPro" id="IPR014718">
    <property type="entry name" value="GH-type_carb-bd"/>
</dbReference>
<dbReference type="OrthoDB" id="9779408at2"/>
<dbReference type="Pfam" id="PF01263">
    <property type="entry name" value="Aldose_epim"/>
    <property type="match status" value="1"/>
</dbReference>
<keyword evidence="4" id="KW-0119">Carbohydrate metabolism</keyword>
<dbReference type="EMBL" id="SDGV01000001">
    <property type="protein sequence ID" value="THB62284.1"/>
    <property type="molecule type" value="Genomic_DNA"/>
</dbReference>
<dbReference type="GO" id="GO:0005737">
    <property type="term" value="C:cytoplasm"/>
    <property type="evidence" value="ECO:0007669"/>
    <property type="project" value="TreeGrafter"/>
</dbReference>